<evidence type="ECO:0000313" key="3">
    <source>
        <dbReference type="Proteomes" id="UP001519460"/>
    </source>
</evidence>
<proteinExistence type="predicted"/>
<dbReference type="AlphaFoldDB" id="A0ABD0L0A3"/>
<dbReference type="EMBL" id="JACVVK020000103">
    <property type="protein sequence ID" value="KAK7492462.1"/>
    <property type="molecule type" value="Genomic_DNA"/>
</dbReference>
<gene>
    <name evidence="2" type="ORF">BaRGS_00016335</name>
</gene>
<keyword evidence="1" id="KW-0732">Signal</keyword>
<protein>
    <submittedName>
        <fullName evidence="2">Uncharacterized protein</fullName>
    </submittedName>
</protein>
<organism evidence="2 3">
    <name type="scientific">Batillaria attramentaria</name>
    <dbReference type="NCBI Taxonomy" id="370345"/>
    <lineage>
        <taxon>Eukaryota</taxon>
        <taxon>Metazoa</taxon>
        <taxon>Spiralia</taxon>
        <taxon>Lophotrochozoa</taxon>
        <taxon>Mollusca</taxon>
        <taxon>Gastropoda</taxon>
        <taxon>Caenogastropoda</taxon>
        <taxon>Sorbeoconcha</taxon>
        <taxon>Cerithioidea</taxon>
        <taxon>Batillariidae</taxon>
        <taxon>Batillaria</taxon>
    </lineage>
</organism>
<comment type="caution">
    <text evidence="2">The sequence shown here is derived from an EMBL/GenBank/DDBJ whole genome shotgun (WGS) entry which is preliminary data.</text>
</comment>
<keyword evidence="3" id="KW-1185">Reference proteome</keyword>
<feature type="signal peptide" evidence="1">
    <location>
        <begin position="1"/>
        <end position="22"/>
    </location>
</feature>
<sequence>MLTFKRLRTLCIVVSLLTGTKAAPVHAPLPSVAPSLQWSKTNDVGIVHPSGGPTSVQLTYGRSPDPVATKPNQTLTCSQSTPDYFLLSVELVSLVLLLLVLLRYAKTVISTKVYRSEVYLEISNGETYIDIFLISLAFCPSEYDLTLPSWIRGLTLQTRSFAPDDLILDWQYFSIRERPTSAYIGFPKVIKLGLLQCRRMRRLVRRPYTVNIKIIHGGRAFYVARAFGSEPVANPTAPPEVVREEFDQVD</sequence>
<evidence type="ECO:0000256" key="1">
    <source>
        <dbReference type="SAM" id="SignalP"/>
    </source>
</evidence>
<reference evidence="2 3" key="1">
    <citation type="journal article" date="2023" name="Sci. Data">
        <title>Genome assembly of the Korean intertidal mud-creeper Batillaria attramentaria.</title>
        <authorList>
            <person name="Patra A.K."/>
            <person name="Ho P.T."/>
            <person name="Jun S."/>
            <person name="Lee S.J."/>
            <person name="Kim Y."/>
            <person name="Won Y.J."/>
        </authorList>
    </citation>
    <scope>NUCLEOTIDE SEQUENCE [LARGE SCALE GENOMIC DNA]</scope>
    <source>
        <strain evidence="2">Wonlab-2016</strain>
    </source>
</reference>
<evidence type="ECO:0000313" key="2">
    <source>
        <dbReference type="EMBL" id="KAK7492462.1"/>
    </source>
</evidence>
<name>A0ABD0L0A3_9CAEN</name>
<feature type="chain" id="PRO_5044876206" evidence="1">
    <location>
        <begin position="23"/>
        <end position="250"/>
    </location>
</feature>
<accession>A0ABD0L0A3</accession>
<dbReference type="Proteomes" id="UP001519460">
    <property type="component" value="Unassembled WGS sequence"/>
</dbReference>